<name>A0A9Q1J489_SYNKA</name>
<dbReference type="AlphaFoldDB" id="A0A9Q1J489"/>
<proteinExistence type="predicted"/>
<accession>A0A9Q1J489</accession>
<reference evidence="2" key="1">
    <citation type="journal article" date="2023" name="Science">
        <title>Genome structures resolve the early diversification of teleost fishes.</title>
        <authorList>
            <person name="Parey E."/>
            <person name="Louis A."/>
            <person name="Montfort J."/>
            <person name="Bouchez O."/>
            <person name="Roques C."/>
            <person name="Iampietro C."/>
            <person name="Lluch J."/>
            <person name="Castinel A."/>
            <person name="Donnadieu C."/>
            <person name="Desvignes T."/>
            <person name="Floi Bucao C."/>
            <person name="Jouanno E."/>
            <person name="Wen M."/>
            <person name="Mejri S."/>
            <person name="Dirks R."/>
            <person name="Jansen H."/>
            <person name="Henkel C."/>
            <person name="Chen W.J."/>
            <person name="Zahm M."/>
            <person name="Cabau C."/>
            <person name="Klopp C."/>
            <person name="Thompson A.W."/>
            <person name="Robinson-Rechavi M."/>
            <person name="Braasch I."/>
            <person name="Lecointre G."/>
            <person name="Bobe J."/>
            <person name="Postlethwait J.H."/>
            <person name="Berthelot C."/>
            <person name="Roest Crollius H."/>
            <person name="Guiguen Y."/>
        </authorList>
    </citation>
    <scope>NUCLEOTIDE SEQUENCE</scope>
    <source>
        <strain evidence="2">WJC10195</strain>
    </source>
</reference>
<dbReference type="Proteomes" id="UP001152622">
    <property type="component" value="Chromosome 4"/>
</dbReference>
<feature type="region of interest" description="Disordered" evidence="1">
    <location>
        <begin position="15"/>
        <end position="49"/>
    </location>
</feature>
<evidence type="ECO:0000313" key="2">
    <source>
        <dbReference type="EMBL" id="KAJ8365253.1"/>
    </source>
</evidence>
<comment type="caution">
    <text evidence="2">The sequence shown here is derived from an EMBL/GenBank/DDBJ whole genome shotgun (WGS) entry which is preliminary data.</text>
</comment>
<keyword evidence="3" id="KW-1185">Reference proteome</keyword>
<evidence type="ECO:0000313" key="3">
    <source>
        <dbReference type="Proteomes" id="UP001152622"/>
    </source>
</evidence>
<protein>
    <submittedName>
        <fullName evidence="2">Uncharacterized protein</fullName>
    </submittedName>
</protein>
<gene>
    <name evidence="2" type="ORF">SKAU_G00140840</name>
</gene>
<sequence>MTGLCSSVPVSTCAPSIIDQPPQDTLAPTAGWPGRHQAQNQLQPKPERLQETSNHVTIIVIIIIVVVGKAKLPQESFSKTLELPLMRATGRERGQSRAIPPRAWRRR</sequence>
<dbReference type="EMBL" id="JAINUF010000004">
    <property type="protein sequence ID" value="KAJ8365253.1"/>
    <property type="molecule type" value="Genomic_DNA"/>
</dbReference>
<evidence type="ECO:0000256" key="1">
    <source>
        <dbReference type="SAM" id="MobiDB-lite"/>
    </source>
</evidence>
<organism evidence="2 3">
    <name type="scientific">Synaphobranchus kaupii</name>
    <name type="common">Kaup's arrowtooth eel</name>
    <dbReference type="NCBI Taxonomy" id="118154"/>
    <lineage>
        <taxon>Eukaryota</taxon>
        <taxon>Metazoa</taxon>
        <taxon>Chordata</taxon>
        <taxon>Craniata</taxon>
        <taxon>Vertebrata</taxon>
        <taxon>Euteleostomi</taxon>
        <taxon>Actinopterygii</taxon>
        <taxon>Neopterygii</taxon>
        <taxon>Teleostei</taxon>
        <taxon>Anguilliformes</taxon>
        <taxon>Synaphobranchidae</taxon>
        <taxon>Synaphobranchus</taxon>
    </lineage>
</organism>